<dbReference type="GO" id="GO:0005507">
    <property type="term" value="F:copper ion binding"/>
    <property type="evidence" value="ECO:0007669"/>
    <property type="project" value="InterPro"/>
</dbReference>
<evidence type="ECO:0000256" key="1">
    <source>
        <dbReference type="ARBA" id="ARBA00010457"/>
    </source>
</evidence>
<protein>
    <recommendedName>
        <fullName evidence="7">Superoxide dismutase [Cu-Zn]</fullName>
        <ecNumber evidence="7">1.15.1.1</ecNumber>
    </recommendedName>
</protein>
<keyword evidence="10" id="KW-1185">Reference proteome</keyword>
<name>A0A9N9GNB3_9GLOM</name>
<comment type="caution">
    <text evidence="9">The sequence shown here is derived from an EMBL/GenBank/DDBJ whole genome shotgun (WGS) entry which is preliminary data.</text>
</comment>
<gene>
    <name evidence="9" type="ORF">CPELLU_LOCUS7593</name>
</gene>
<evidence type="ECO:0000256" key="2">
    <source>
        <dbReference type="ARBA" id="ARBA00022723"/>
    </source>
</evidence>
<proteinExistence type="inferred from homology"/>
<comment type="function">
    <text evidence="7">Destroys radicals which are normally produced within the cells and which are toxic to biological systems.</text>
</comment>
<dbReference type="SUPFAM" id="SSF49329">
    <property type="entry name" value="Cu,Zn superoxide dismutase-like"/>
    <property type="match status" value="1"/>
</dbReference>
<dbReference type="PROSITE" id="PS00332">
    <property type="entry name" value="SOD_CU_ZN_2"/>
    <property type="match status" value="1"/>
</dbReference>
<accession>A0A9N9GNB3</accession>
<dbReference type="InterPro" id="IPR018152">
    <property type="entry name" value="SOD_Cu/Zn_BS"/>
</dbReference>
<dbReference type="InterPro" id="IPR001424">
    <property type="entry name" value="SOD_Cu_Zn_dom"/>
</dbReference>
<keyword evidence="5 7" id="KW-0560">Oxidoreductase</keyword>
<organism evidence="9 10">
    <name type="scientific">Cetraspora pellucida</name>
    <dbReference type="NCBI Taxonomy" id="1433469"/>
    <lineage>
        <taxon>Eukaryota</taxon>
        <taxon>Fungi</taxon>
        <taxon>Fungi incertae sedis</taxon>
        <taxon>Mucoromycota</taxon>
        <taxon>Glomeromycotina</taxon>
        <taxon>Glomeromycetes</taxon>
        <taxon>Diversisporales</taxon>
        <taxon>Gigasporaceae</taxon>
        <taxon>Cetraspora</taxon>
    </lineage>
</organism>
<dbReference type="PANTHER" id="PTHR10003">
    <property type="entry name" value="SUPEROXIDE DISMUTASE CU-ZN -RELATED"/>
    <property type="match status" value="1"/>
</dbReference>
<reference evidence="9" key="1">
    <citation type="submission" date="2021-06" db="EMBL/GenBank/DDBJ databases">
        <authorList>
            <person name="Kallberg Y."/>
            <person name="Tangrot J."/>
            <person name="Rosling A."/>
        </authorList>
    </citation>
    <scope>NUCLEOTIDE SEQUENCE</scope>
    <source>
        <strain evidence="9">FL966</strain>
    </source>
</reference>
<keyword evidence="6 7" id="KW-0186">Copper</keyword>
<dbReference type="PROSITE" id="PS00087">
    <property type="entry name" value="SOD_CU_ZN_1"/>
    <property type="match status" value="1"/>
</dbReference>
<keyword evidence="2 7" id="KW-0479">Metal-binding</keyword>
<evidence type="ECO:0000256" key="7">
    <source>
        <dbReference type="RuleBase" id="RU000393"/>
    </source>
</evidence>
<dbReference type="CDD" id="cd00305">
    <property type="entry name" value="Cu-Zn_Superoxide_Dismutase"/>
    <property type="match status" value="1"/>
</dbReference>
<dbReference type="Gene3D" id="2.60.40.200">
    <property type="entry name" value="Superoxide dismutase, copper/zinc binding domain"/>
    <property type="match status" value="1"/>
</dbReference>
<comment type="cofactor">
    <cofactor evidence="7">
        <name>Cu cation</name>
        <dbReference type="ChEBI" id="CHEBI:23378"/>
    </cofactor>
    <text evidence="7">Binds 1 copper ion per subunit.</text>
</comment>
<dbReference type="InterPro" id="IPR036423">
    <property type="entry name" value="SOD-like_Cu/Zn_dom_sf"/>
</dbReference>
<sequence>MVKKAIAVLRPDQPDGTVNGTIIFTQEADEVKVDIDIKGLPAGNKKHGFHIHEFGDNTNGCTSAGGHYNPHNNNHGAKEDEKRHVGDLGNVTTVDGCVKEQIIDKQISLDGECSIIGRTVVVHEDEDDLGKGGHQLSLTTGNAGKRLACGVIGITK</sequence>
<evidence type="ECO:0000256" key="4">
    <source>
        <dbReference type="ARBA" id="ARBA00022862"/>
    </source>
</evidence>
<dbReference type="EMBL" id="CAJVQA010005143">
    <property type="protein sequence ID" value="CAG8614098.1"/>
    <property type="molecule type" value="Genomic_DNA"/>
</dbReference>
<dbReference type="AlphaFoldDB" id="A0A9N9GNB3"/>
<dbReference type="FunFam" id="2.60.40.200:FF:000001">
    <property type="entry name" value="Superoxide dismutase [Cu-Zn]"/>
    <property type="match status" value="1"/>
</dbReference>
<comment type="similarity">
    <text evidence="1 7">Belongs to the Cu-Zn superoxide dismutase family.</text>
</comment>
<dbReference type="GO" id="GO:0004784">
    <property type="term" value="F:superoxide dismutase activity"/>
    <property type="evidence" value="ECO:0007669"/>
    <property type="project" value="UniProtKB-EC"/>
</dbReference>
<dbReference type="InterPro" id="IPR024134">
    <property type="entry name" value="SOD_Cu/Zn_/chaperone"/>
</dbReference>
<evidence type="ECO:0000313" key="10">
    <source>
        <dbReference type="Proteomes" id="UP000789759"/>
    </source>
</evidence>
<comment type="cofactor">
    <cofactor evidence="7">
        <name>Zn(2+)</name>
        <dbReference type="ChEBI" id="CHEBI:29105"/>
    </cofactor>
    <text evidence="7">Binds 1 zinc ion per subunit.</text>
</comment>
<evidence type="ECO:0000256" key="6">
    <source>
        <dbReference type="ARBA" id="ARBA00023008"/>
    </source>
</evidence>
<dbReference type="Pfam" id="PF00080">
    <property type="entry name" value="Sod_Cu"/>
    <property type="match status" value="1"/>
</dbReference>
<evidence type="ECO:0000256" key="3">
    <source>
        <dbReference type="ARBA" id="ARBA00022833"/>
    </source>
</evidence>
<feature type="domain" description="Superoxide dismutase copper/zinc binding" evidence="8">
    <location>
        <begin position="18"/>
        <end position="152"/>
    </location>
</feature>
<dbReference type="OrthoDB" id="2015551at2759"/>
<evidence type="ECO:0000313" key="9">
    <source>
        <dbReference type="EMBL" id="CAG8614098.1"/>
    </source>
</evidence>
<evidence type="ECO:0000256" key="5">
    <source>
        <dbReference type="ARBA" id="ARBA00023002"/>
    </source>
</evidence>
<dbReference type="Proteomes" id="UP000789759">
    <property type="component" value="Unassembled WGS sequence"/>
</dbReference>
<dbReference type="EC" id="1.15.1.1" evidence="7"/>
<keyword evidence="4" id="KW-0049">Antioxidant</keyword>
<keyword evidence="3 7" id="KW-0862">Zinc</keyword>
<comment type="catalytic activity">
    <reaction evidence="7">
        <text>2 superoxide + 2 H(+) = H2O2 + O2</text>
        <dbReference type="Rhea" id="RHEA:20696"/>
        <dbReference type="ChEBI" id="CHEBI:15378"/>
        <dbReference type="ChEBI" id="CHEBI:15379"/>
        <dbReference type="ChEBI" id="CHEBI:16240"/>
        <dbReference type="ChEBI" id="CHEBI:18421"/>
        <dbReference type="EC" id="1.15.1.1"/>
    </reaction>
</comment>
<evidence type="ECO:0000259" key="8">
    <source>
        <dbReference type="Pfam" id="PF00080"/>
    </source>
</evidence>
<dbReference type="PRINTS" id="PR00068">
    <property type="entry name" value="CUZNDISMTASE"/>
</dbReference>